<dbReference type="FunFam" id="3.30.505.10:FF:000051">
    <property type="entry name" value="Tyrosine-protein kinase"/>
    <property type="match status" value="1"/>
</dbReference>
<organism evidence="11">
    <name type="scientific">Brugia malayi</name>
    <name type="common">Filarial nematode worm</name>
    <dbReference type="NCBI Taxonomy" id="6279"/>
    <lineage>
        <taxon>Eukaryota</taxon>
        <taxon>Metazoa</taxon>
        <taxon>Ecdysozoa</taxon>
        <taxon>Nematoda</taxon>
        <taxon>Chromadorea</taxon>
        <taxon>Rhabditida</taxon>
        <taxon>Spirurina</taxon>
        <taxon>Spiruromorpha</taxon>
        <taxon>Filarioidea</taxon>
        <taxon>Onchocercidae</taxon>
        <taxon>Brugia</taxon>
    </lineage>
</organism>
<evidence type="ECO:0000259" key="10">
    <source>
        <dbReference type="PROSITE" id="PS50011"/>
    </source>
</evidence>
<dbReference type="PRINTS" id="PR00401">
    <property type="entry name" value="SH2DOMAIN"/>
</dbReference>
<keyword evidence="5 8" id="KW-0829">Tyrosine-protein kinase</keyword>
<evidence type="ECO:0000313" key="11">
    <source>
        <dbReference type="EMBL" id="CDP98534.1"/>
    </source>
</evidence>
<dbReference type="PROSITE" id="PS50001">
    <property type="entry name" value="SH2"/>
    <property type="match status" value="1"/>
</dbReference>
<dbReference type="Gene3D" id="3.30.200.20">
    <property type="entry name" value="Phosphorylase Kinase, domain 1"/>
    <property type="match status" value="1"/>
</dbReference>
<name>A0A0K0INK4_BRUMA</name>
<dbReference type="InterPro" id="IPR050198">
    <property type="entry name" value="Non-receptor_tyrosine_kinases"/>
</dbReference>
<comment type="catalytic activity">
    <reaction evidence="8">
        <text>L-tyrosyl-[protein] + ATP = O-phospho-L-tyrosyl-[protein] + ADP + H(+)</text>
        <dbReference type="Rhea" id="RHEA:10596"/>
        <dbReference type="Rhea" id="RHEA-COMP:10136"/>
        <dbReference type="Rhea" id="RHEA-COMP:20101"/>
        <dbReference type="ChEBI" id="CHEBI:15378"/>
        <dbReference type="ChEBI" id="CHEBI:30616"/>
        <dbReference type="ChEBI" id="CHEBI:46858"/>
        <dbReference type="ChEBI" id="CHEBI:61978"/>
        <dbReference type="ChEBI" id="CHEBI:456216"/>
        <dbReference type="EC" id="2.7.10.2"/>
    </reaction>
</comment>
<comment type="similarity">
    <text evidence="8">Belongs to the protein kinase superfamily. Tyr protein kinase family.</text>
</comment>
<keyword evidence="4 7" id="KW-0067">ATP-binding</keyword>
<keyword evidence="2 7" id="KW-0547">Nucleotide-binding</keyword>
<dbReference type="CDD" id="cd10361">
    <property type="entry name" value="SH2_Fps_family"/>
    <property type="match status" value="1"/>
</dbReference>
<feature type="domain" description="Protein kinase" evidence="10">
    <location>
        <begin position="118"/>
        <end position="339"/>
    </location>
</feature>
<dbReference type="AlphaFoldDB" id="A0A0K0INK4"/>
<evidence type="ECO:0000256" key="4">
    <source>
        <dbReference type="ARBA" id="ARBA00022840"/>
    </source>
</evidence>
<dbReference type="InterPro" id="IPR011009">
    <property type="entry name" value="Kinase-like_dom_sf"/>
</dbReference>
<dbReference type="CDD" id="cd00192">
    <property type="entry name" value="PTKc"/>
    <property type="match status" value="1"/>
</dbReference>
<protein>
    <recommendedName>
        <fullName evidence="8">Tyrosine-protein kinase</fullName>
        <ecNumber evidence="8">2.7.10.2</ecNumber>
    </recommendedName>
</protein>
<dbReference type="Pfam" id="PF00017">
    <property type="entry name" value="SH2"/>
    <property type="match status" value="1"/>
</dbReference>
<dbReference type="InterPro" id="IPR036860">
    <property type="entry name" value="SH2_dom_sf"/>
</dbReference>
<dbReference type="Gene3D" id="1.10.510.10">
    <property type="entry name" value="Transferase(Phosphotransferase) domain 1"/>
    <property type="match status" value="2"/>
</dbReference>
<dbReference type="InterPro" id="IPR001245">
    <property type="entry name" value="Ser-Thr/Tyr_kinase_cat_dom"/>
</dbReference>
<dbReference type="SUPFAM" id="SSF55550">
    <property type="entry name" value="SH2 domain"/>
    <property type="match status" value="1"/>
</dbReference>
<keyword evidence="1 8" id="KW-0808">Transferase</keyword>
<keyword evidence="3 8" id="KW-0418">Kinase</keyword>
<dbReference type="PANTHER" id="PTHR24418">
    <property type="entry name" value="TYROSINE-PROTEIN KINASE"/>
    <property type="match status" value="1"/>
</dbReference>
<dbReference type="EMBL" id="LN856998">
    <property type="protein sequence ID" value="CDP98534.1"/>
    <property type="molecule type" value="Genomic_DNA"/>
</dbReference>
<dbReference type="Pfam" id="PF07714">
    <property type="entry name" value="PK_Tyr_Ser-Thr"/>
    <property type="match status" value="1"/>
</dbReference>
<dbReference type="InterPro" id="IPR000980">
    <property type="entry name" value="SH2"/>
</dbReference>
<gene>
    <name evidence="11" type="ORF">Bm10530</name>
    <name evidence="11" type="ORF">BM_Bm10530</name>
</gene>
<dbReference type="PROSITE" id="PS50011">
    <property type="entry name" value="PROTEIN_KINASE_DOM"/>
    <property type="match status" value="1"/>
</dbReference>
<dbReference type="InterPro" id="IPR017441">
    <property type="entry name" value="Protein_kinase_ATP_BS"/>
</dbReference>
<feature type="domain" description="SH2" evidence="9">
    <location>
        <begin position="13"/>
        <end position="106"/>
    </location>
</feature>
<evidence type="ECO:0000256" key="8">
    <source>
        <dbReference type="RuleBase" id="RU362096"/>
    </source>
</evidence>
<evidence type="ECO:0000256" key="5">
    <source>
        <dbReference type="ARBA" id="ARBA00023137"/>
    </source>
</evidence>
<accession>A0A0K0INK4</accession>
<reference evidence="11" key="2">
    <citation type="submission" date="2012-12" db="EMBL/GenBank/DDBJ databases">
        <authorList>
            <person name="Gao Y.W."/>
            <person name="Fan S.T."/>
            <person name="Sun H.T."/>
            <person name="Wang Z."/>
            <person name="Gao X.L."/>
            <person name="Li Y.G."/>
            <person name="Wang T.C."/>
            <person name="Zhang K."/>
            <person name="Xu W.W."/>
            <person name="Yu Z.J."/>
            <person name="Xia X.Z."/>
        </authorList>
    </citation>
    <scope>NUCLEOTIDE SEQUENCE</scope>
    <source>
        <strain evidence="11">FR3</strain>
    </source>
</reference>
<sequence length="345" mass="39775">MVYKEPGLEFAEWYHGLLPRKDINILLSKQGQFLVRETEIKKGEGLQLVLSVKWNDKTMHFIIRHVDGKVFIEKRQFNSIHALIRYHLVSKDPITDQSGAMLLHAVPRQSWEVRHEQIELHELLGEGAMSAVYKGIFRGDESEKQVAIKVRKGRRLDRETVEQICREARIMRRLEHPNVVRLYGIAISKEPIMLLMELLKDGSLDVFLVTKGSKLSTREKLYFCLDIASGLEFLHNNGVIHRDISARWLAPETIKSATYTTKSDVFSYGILLCEVFTNGAEPYCGMTVAEVIINVKDGYRIPSPDAMPNRLQALQRNCFAMEASKRWSMAQIRREIEMICLQFQD</sequence>
<dbReference type="SUPFAM" id="SSF56112">
    <property type="entry name" value="Protein kinase-like (PK-like)"/>
    <property type="match status" value="1"/>
</dbReference>
<feature type="binding site" evidence="7">
    <location>
        <position position="149"/>
    </location>
    <ligand>
        <name>ATP</name>
        <dbReference type="ChEBI" id="CHEBI:30616"/>
    </ligand>
</feature>
<reference evidence="11" key="1">
    <citation type="journal article" date="2007" name="Science">
        <title>Draft genome of the filarial nematode parasite Brugia malayi.</title>
        <authorList>
            <person name="Ghedin E."/>
            <person name="Wang S."/>
            <person name="Spiro D."/>
            <person name="Caler E."/>
            <person name="Zhao Q."/>
            <person name="Crabtree J."/>
            <person name="Allen J.E."/>
            <person name="Delcher A.L."/>
            <person name="Guiliano D.B."/>
            <person name="Miranda-Saavedra D."/>
            <person name="Angiuoli S.V."/>
            <person name="Creasy T."/>
            <person name="Amedeo P."/>
            <person name="Haas B."/>
            <person name="El-Sayed N.M."/>
            <person name="Wortman J.R."/>
            <person name="Feldblyum T."/>
            <person name="Tallon L."/>
            <person name="Schatz M."/>
            <person name="Shumway M."/>
            <person name="Koo H."/>
            <person name="Salzberg S.L."/>
            <person name="Schobel S."/>
            <person name="Pertea M."/>
            <person name="Pop M."/>
            <person name="White O."/>
            <person name="Barton G.J."/>
            <person name="Carlow C.K."/>
            <person name="Crawford M.J."/>
            <person name="Daub J."/>
            <person name="Dimmic M.W."/>
            <person name="Estes C.F."/>
            <person name="Foster J.M."/>
            <person name="Ganatra M."/>
            <person name="Gregory W.F."/>
            <person name="Johnson N.M."/>
            <person name="Jin J."/>
            <person name="Komuniecki R."/>
            <person name="Korf I."/>
            <person name="Kumar S."/>
            <person name="Laney S."/>
            <person name="Li B.W."/>
            <person name="Li W."/>
            <person name="Lindblom T.H."/>
            <person name="Lustigman S."/>
            <person name="Ma D."/>
            <person name="Maina C.V."/>
            <person name="Martin D.M."/>
            <person name="McCarter J.P."/>
            <person name="McReynolds L."/>
            <person name="Mitreva M."/>
            <person name="Nutman T.B."/>
            <person name="Parkinson J."/>
            <person name="Peregrin-Alvarez J.M."/>
            <person name="Poole C."/>
            <person name="Ren Q."/>
            <person name="Saunders L."/>
            <person name="Sluder A.E."/>
            <person name="Smith K."/>
            <person name="Stanke M."/>
            <person name="Unnasch T.R."/>
            <person name="Ware J."/>
            <person name="Wei A.D."/>
            <person name="Weil G."/>
            <person name="Williams D.J."/>
            <person name="Zhang Y."/>
            <person name="Williams S.A."/>
            <person name="Fraser-Liggett C."/>
            <person name="Slatko B."/>
            <person name="Blaxter M.L."/>
            <person name="Scott A.L."/>
        </authorList>
    </citation>
    <scope>NUCLEOTIDE SEQUENCE</scope>
    <source>
        <strain evidence="11">FR3</strain>
    </source>
</reference>
<dbReference type="GO" id="GO:0005524">
    <property type="term" value="F:ATP binding"/>
    <property type="evidence" value="ECO:0007669"/>
    <property type="project" value="UniProtKB-UniRule"/>
</dbReference>
<evidence type="ECO:0000256" key="7">
    <source>
        <dbReference type="PROSITE-ProRule" id="PRU10141"/>
    </source>
</evidence>
<dbReference type="SMART" id="SM00252">
    <property type="entry name" value="SH2"/>
    <property type="match status" value="1"/>
</dbReference>
<evidence type="ECO:0000259" key="9">
    <source>
        <dbReference type="PROSITE" id="PS50001"/>
    </source>
</evidence>
<dbReference type="GO" id="GO:0004715">
    <property type="term" value="F:non-membrane spanning protein tyrosine kinase activity"/>
    <property type="evidence" value="ECO:0007669"/>
    <property type="project" value="UniProtKB-EC"/>
</dbReference>
<dbReference type="PROSITE" id="PS00107">
    <property type="entry name" value="PROTEIN_KINASE_ATP"/>
    <property type="match status" value="1"/>
</dbReference>
<evidence type="ECO:0000256" key="6">
    <source>
        <dbReference type="PROSITE-ProRule" id="PRU00191"/>
    </source>
</evidence>
<evidence type="ECO:0000256" key="1">
    <source>
        <dbReference type="ARBA" id="ARBA00022679"/>
    </source>
</evidence>
<keyword evidence="6" id="KW-0727">SH2 domain</keyword>
<dbReference type="Gene3D" id="3.30.505.10">
    <property type="entry name" value="SH2 domain"/>
    <property type="match status" value="1"/>
</dbReference>
<dbReference type="InterPro" id="IPR035849">
    <property type="entry name" value="Fes/Fps/Fer_SH2"/>
</dbReference>
<evidence type="ECO:0000256" key="2">
    <source>
        <dbReference type="ARBA" id="ARBA00022741"/>
    </source>
</evidence>
<evidence type="ECO:0000256" key="3">
    <source>
        <dbReference type="ARBA" id="ARBA00022777"/>
    </source>
</evidence>
<proteinExistence type="inferred from homology"/>
<dbReference type="InterPro" id="IPR000719">
    <property type="entry name" value="Prot_kinase_dom"/>
</dbReference>
<dbReference type="EC" id="2.7.10.2" evidence="8"/>